<dbReference type="VEuPathDB" id="FungiDB:BTJ68_08247"/>
<evidence type="ECO:0000256" key="1">
    <source>
        <dbReference type="SAM" id="MobiDB-lite"/>
    </source>
</evidence>
<dbReference type="GO" id="GO:0016020">
    <property type="term" value="C:membrane"/>
    <property type="evidence" value="ECO:0007669"/>
    <property type="project" value="TreeGrafter"/>
</dbReference>
<gene>
    <name evidence="3" type="ORF">D0869_05210</name>
</gene>
<feature type="domain" description="DAGKc" evidence="2">
    <location>
        <begin position="160"/>
        <end position="299"/>
    </location>
</feature>
<dbReference type="SMART" id="SM00046">
    <property type="entry name" value="DAGKc"/>
    <property type="match status" value="1"/>
</dbReference>
<dbReference type="GO" id="GO:0001727">
    <property type="term" value="F:lipid kinase activity"/>
    <property type="evidence" value="ECO:0007669"/>
    <property type="project" value="TreeGrafter"/>
</dbReference>
<dbReference type="GO" id="GO:0016773">
    <property type="term" value="F:phosphotransferase activity, alcohol group as acceptor"/>
    <property type="evidence" value="ECO:0007669"/>
    <property type="project" value="UniProtKB-ARBA"/>
</dbReference>
<dbReference type="AlphaFoldDB" id="A0A3M6WY61"/>
<evidence type="ECO:0000313" key="3">
    <source>
        <dbReference type="EMBL" id="RMX83573.1"/>
    </source>
</evidence>
<dbReference type="OrthoDB" id="3853857at2759"/>
<dbReference type="InterPro" id="IPR050187">
    <property type="entry name" value="Lipid_Phosphate_FormReg"/>
</dbReference>
<evidence type="ECO:0000313" key="4">
    <source>
        <dbReference type="Proteomes" id="UP000281245"/>
    </source>
</evidence>
<comment type="caution">
    <text evidence="3">The sequence shown here is derived from an EMBL/GenBank/DDBJ whole genome shotgun (WGS) entry which is preliminary data.</text>
</comment>
<name>A0A3M6WY61_HORWE</name>
<dbReference type="PANTHER" id="PTHR12358:SF31">
    <property type="entry name" value="ACYLGLYCEROL KINASE, MITOCHONDRIAL"/>
    <property type="match status" value="1"/>
</dbReference>
<dbReference type="InterPro" id="IPR016064">
    <property type="entry name" value="NAD/diacylglycerol_kinase_sf"/>
</dbReference>
<organism evidence="3 4">
    <name type="scientific">Hortaea werneckii</name>
    <name type="common">Black yeast</name>
    <name type="synonym">Cladosporium werneckii</name>
    <dbReference type="NCBI Taxonomy" id="91943"/>
    <lineage>
        <taxon>Eukaryota</taxon>
        <taxon>Fungi</taxon>
        <taxon>Dikarya</taxon>
        <taxon>Ascomycota</taxon>
        <taxon>Pezizomycotina</taxon>
        <taxon>Dothideomycetes</taxon>
        <taxon>Dothideomycetidae</taxon>
        <taxon>Mycosphaerellales</taxon>
        <taxon>Teratosphaeriaceae</taxon>
        <taxon>Hortaea</taxon>
    </lineage>
</organism>
<dbReference type="Pfam" id="PF24321">
    <property type="entry name" value="DUF7493"/>
    <property type="match status" value="1"/>
</dbReference>
<dbReference type="InterPro" id="IPR017438">
    <property type="entry name" value="ATP-NAD_kinase_N"/>
</dbReference>
<dbReference type="InterPro" id="IPR055916">
    <property type="entry name" value="DUF7493"/>
</dbReference>
<sequence length="560" mass="61310">MYISQESCASFARRGNESMENSNTATRDTNPFDDPAGPGSEASPALDAAAVLTVDRNATLTLGTDALIVLDEGLKHKRGPGNCCGFLPQFTKTTRAIPFYNILWVELNDFDVTVRYAQPSGKQGCKVGYINYTVTDKSMHAHAKRWVEALMDRAYPSNIQRRKRIKVLVNPYGGQGQALKFWTREAEPILAAARCEVDVEKTGYRGHATDIAEKLDPEGVDVVACASGDGLPHEVFNGLAKQKNARRALRKVAVTQLPCGSGNGMSLNLNGTNSPSLAAVAIVKGIRSPMDLVAITQGEKKYYSFLSQAVGIVAESDLGTESLRWMGSLRFTWGFLVRLLGQTVYPAEISLVIHSSDKQGIRQSYRKAAEEQQNMAAEHIPPRPEDEALLESGETDIPPLQYGTINDKLTSDFETQDNSTLGNFYVGKMCWMSPDAPFFPTSLPADGLMDMISIDGTIPRTTSISMLTSVEQGKLMDFGDVDYRKLRAYRISPRQHQSSNGLRSKLLKFLGGAGQQTEGLISIDGEKVPFEPFQAEVVPGLATVLSKRGAVYEYDMPVEQ</sequence>
<dbReference type="GO" id="GO:0005737">
    <property type="term" value="C:cytoplasm"/>
    <property type="evidence" value="ECO:0007669"/>
    <property type="project" value="TreeGrafter"/>
</dbReference>
<dbReference type="EMBL" id="QWIJ01000341">
    <property type="protein sequence ID" value="RMX83573.1"/>
    <property type="molecule type" value="Genomic_DNA"/>
</dbReference>
<feature type="region of interest" description="Disordered" evidence="1">
    <location>
        <begin position="13"/>
        <end position="43"/>
    </location>
</feature>
<dbReference type="Gene3D" id="2.60.200.40">
    <property type="match status" value="1"/>
</dbReference>
<proteinExistence type="predicted"/>
<dbReference type="GO" id="GO:0046512">
    <property type="term" value="P:sphingosine biosynthetic process"/>
    <property type="evidence" value="ECO:0007669"/>
    <property type="project" value="TreeGrafter"/>
</dbReference>
<evidence type="ECO:0000259" key="2">
    <source>
        <dbReference type="PROSITE" id="PS50146"/>
    </source>
</evidence>
<dbReference type="Pfam" id="PF00781">
    <property type="entry name" value="DAGK_cat"/>
    <property type="match status" value="1"/>
</dbReference>
<dbReference type="SUPFAM" id="SSF111331">
    <property type="entry name" value="NAD kinase/diacylglycerol kinase-like"/>
    <property type="match status" value="1"/>
</dbReference>
<dbReference type="PROSITE" id="PS50146">
    <property type="entry name" value="DAGK"/>
    <property type="match status" value="1"/>
</dbReference>
<reference evidence="3 4" key="1">
    <citation type="journal article" date="2018" name="BMC Genomics">
        <title>Genomic evidence for intraspecific hybridization in a clonal and extremely halotolerant yeast.</title>
        <authorList>
            <person name="Gostincar C."/>
            <person name="Stajich J.E."/>
            <person name="Zupancic J."/>
            <person name="Zalar P."/>
            <person name="Gunde-Cimerman N."/>
        </authorList>
    </citation>
    <scope>NUCLEOTIDE SEQUENCE [LARGE SCALE GENOMIC DNA]</scope>
    <source>
        <strain evidence="3 4">EXF-6656</strain>
    </source>
</reference>
<dbReference type="PANTHER" id="PTHR12358">
    <property type="entry name" value="SPHINGOSINE KINASE"/>
    <property type="match status" value="1"/>
</dbReference>
<dbReference type="InterPro" id="IPR001206">
    <property type="entry name" value="Diacylglycerol_kinase_cat_dom"/>
</dbReference>
<accession>A0A3M6WY61</accession>
<feature type="compositionally biased region" description="Polar residues" evidence="1">
    <location>
        <begin position="18"/>
        <end position="29"/>
    </location>
</feature>
<dbReference type="Proteomes" id="UP000281245">
    <property type="component" value="Unassembled WGS sequence"/>
</dbReference>
<protein>
    <recommendedName>
        <fullName evidence="2">DAGKc domain-containing protein</fullName>
    </recommendedName>
</protein>
<dbReference type="Gene3D" id="3.40.50.10330">
    <property type="entry name" value="Probable inorganic polyphosphate/atp-NAD kinase, domain 1"/>
    <property type="match status" value="1"/>
</dbReference>